<gene>
    <name evidence="3" type="ORF">Solivirus3_3</name>
</gene>
<keyword evidence="1" id="KW-0694">RNA-binding</keyword>
<proteinExistence type="predicted"/>
<protein>
    <recommendedName>
        <fullName evidence="2">DRBM domain-containing protein</fullName>
    </recommendedName>
</protein>
<organism evidence="3">
    <name type="scientific">Solivirus sp</name>
    <dbReference type="NCBI Taxonomy" id="2487772"/>
    <lineage>
        <taxon>Viruses</taxon>
        <taxon>Pithoviruses</taxon>
    </lineage>
</organism>
<feature type="domain" description="DRBM" evidence="2">
    <location>
        <begin position="141"/>
        <end position="167"/>
    </location>
</feature>
<reference evidence="3" key="1">
    <citation type="submission" date="2018-10" db="EMBL/GenBank/DDBJ databases">
        <title>Hidden diversity of soil giant viruses.</title>
        <authorList>
            <person name="Schulz F."/>
            <person name="Alteio L."/>
            <person name="Goudeau D."/>
            <person name="Ryan E.M."/>
            <person name="Malmstrom R.R."/>
            <person name="Blanchard J."/>
            <person name="Woyke T."/>
        </authorList>
    </citation>
    <scope>NUCLEOTIDE SEQUENCE</scope>
    <source>
        <strain evidence="3">SOV1</strain>
    </source>
</reference>
<dbReference type="GO" id="GO:0003723">
    <property type="term" value="F:RNA binding"/>
    <property type="evidence" value="ECO:0007669"/>
    <property type="project" value="UniProtKB-UniRule"/>
</dbReference>
<evidence type="ECO:0000313" key="3">
    <source>
        <dbReference type="EMBL" id="AYV86003.1"/>
    </source>
</evidence>
<dbReference type="SUPFAM" id="SSF54768">
    <property type="entry name" value="dsRNA-binding domain-like"/>
    <property type="match status" value="1"/>
</dbReference>
<sequence>MNKRYPSDLQKRYANTVFPNLPNEMIVEILAKTDDESFLHLCRDPEFRSYCSSNSVFSERIYEERSKRRSFTLFGKDLTEFKPKEMSWREFYSKINIDEIDQMYKIARFYADRLYLFTMETREDDTFKTMFRMTHSNHADFRGVGVGESREEANLNAAKALLDELAKAGITFNLNMML</sequence>
<dbReference type="PROSITE" id="PS50137">
    <property type="entry name" value="DS_RBD"/>
    <property type="match status" value="1"/>
</dbReference>
<evidence type="ECO:0000259" key="2">
    <source>
        <dbReference type="PROSITE" id="PS50137"/>
    </source>
</evidence>
<dbReference type="InterPro" id="IPR014720">
    <property type="entry name" value="dsRBD_dom"/>
</dbReference>
<dbReference type="EMBL" id="MK072491">
    <property type="protein sequence ID" value="AYV86003.1"/>
    <property type="molecule type" value="Genomic_DNA"/>
</dbReference>
<evidence type="ECO:0000256" key="1">
    <source>
        <dbReference type="PROSITE-ProRule" id="PRU00266"/>
    </source>
</evidence>
<accession>A0A3G5AJF7</accession>
<name>A0A3G5AJF7_9VIRU</name>